<dbReference type="PANTHER" id="PTHR30438">
    <property type="entry name" value="36 KDA ANTIGEN-RELATED"/>
    <property type="match status" value="1"/>
</dbReference>
<dbReference type="Gene3D" id="1.10.287.470">
    <property type="entry name" value="Helix hairpin bin"/>
    <property type="match status" value="2"/>
</dbReference>
<protein>
    <submittedName>
        <fullName evidence="2">HlyD family secretion protein</fullName>
    </submittedName>
</protein>
<feature type="domain" description="Multidrug resistance protein MdtA-like barrel-sandwich hybrid" evidence="1">
    <location>
        <begin position="46"/>
        <end position="237"/>
    </location>
</feature>
<evidence type="ECO:0000313" key="3">
    <source>
        <dbReference type="Proteomes" id="UP000199531"/>
    </source>
</evidence>
<name>A0A1H8IL36_9BURK</name>
<dbReference type="RefSeq" id="WP_091816842.1">
    <property type="nucleotide sequence ID" value="NZ_FOCW01000004.1"/>
</dbReference>
<dbReference type="EMBL" id="FOCW01000004">
    <property type="protein sequence ID" value="SEN69131.1"/>
    <property type="molecule type" value="Genomic_DNA"/>
</dbReference>
<keyword evidence="3" id="KW-1185">Reference proteome</keyword>
<dbReference type="STRING" id="1121117.SAMN02745977_01798"/>
<gene>
    <name evidence="2" type="ORF">SAMN02745977_01798</name>
</gene>
<evidence type="ECO:0000259" key="1">
    <source>
        <dbReference type="Pfam" id="PF25917"/>
    </source>
</evidence>
<dbReference type="Pfam" id="PF25917">
    <property type="entry name" value="BSH_RND"/>
    <property type="match status" value="1"/>
</dbReference>
<dbReference type="InterPro" id="IPR058625">
    <property type="entry name" value="MdtA-like_BSH"/>
</dbReference>
<dbReference type="Gene3D" id="2.40.30.170">
    <property type="match status" value="1"/>
</dbReference>
<dbReference type="Gene3D" id="2.40.50.100">
    <property type="match status" value="1"/>
</dbReference>
<dbReference type="SUPFAM" id="SSF111369">
    <property type="entry name" value="HlyD-like secretion proteins"/>
    <property type="match status" value="1"/>
</dbReference>
<proteinExistence type="predicted"/>
<sequence>MQTTTLRKTVLALALLAVAGTIGYGLWRAAAPPPVVLQGQMEAQETDVAPKVAGRIGQVLVQEGQQVRSGDALIRMDSPEIEAKVAQAQAARDAASAVARKAANGARPQEVEMARANWQRAQAAADLASKSWQRVDRLAREGLVAAQKRDEAYANFVAARDQARAARAQYDLALSGARAEDRAAANAQERQVAAVVAEARVAQSEAALASPVAGEVAKVYAKVGEIAPQGVPVVTVVDLNDQWLVLNVREDRVQRFAIGSQFEGSIPALKQDKVTFKVTASSVLPDFATWRATRSDQGFDMRTFEIKARPIQPVAGVRPGMSVLVQP</sequence>
<organism evidence="2 3">
    <name type="scientific">Brachymonas denitrificans DSM 15123</name>
    <dbReference type="NCBI Taxonomy" id="1121117"/>
    <lineage>
        <taxon>Bacteria</taxon>
        <taxon>Pseudomonadati</taxon>
        <taxon>Pseudomonadota</taxon>
        <taxon>Betaproteobacteria</taxon>
        <taxon>Burkholderiales</taxon>
        <taxon>Comamonadaceae</taxon>
        <taxon>Brachymonas</taxon>
    </lineage>
</organism>
<dbReference type="OrthoDB" id="9793801at2"/>
<reference evidence="2 3" key="1">
    <citation type="submission" date="2016-10" db="EMBL/GenBank/DDBJ databases">
        <authorList>
            <person name="de Groot N.N."/>
        </authorList>
    </citation>
    <scope>NUCLEOTIDE SEQUENCE [LARGE SCALE GENOMIC DNA]</scope>
    <source>
        <strain evidence="2 3">DSM 15123</strain>
    </source>
</reference>
<dbReference type="PANTHER" id="PTHR30438:SF1">
    <property type="entry name" value="36 KDA ANTIGEN"/>
    <property type="match status" value="1"/>
</dbReference>
<evidence type="ECO:0000313" key="2">
    <source>
        <dbReference type="EMBL" id="SEN69131.1"/>
    </source>
</evidence>
<dbReference type="AlphaFoldDB" id="A0A1H8IL36"/>
<dbReference type="Proteomes" id="UP000199531">
    <property type="component" value="Unassembled WGS sequence"/>
</dbReference>
<accession>A0A1H8IL36</accession>